<proteinExistence type="predicted"/>
<reference evidence="2" key="1">
    <citation type="submission" date="2020-01" db="EMBL/GenBank/DDBJ databases">
        <authorList>
            <consortium name="DOE Joint Genome Institute"/>
            <person name="Haridas S."/>
            <person name="Albert R."/>
            <person name="Binder M."/>
            <person name="Bloem J."/>
            <person name="Labutti K."/>
            <person name="Salamov A."/>
            <person name="Andreopoulos B."/>
            <person name="Baker S.E."/>
            <person name="Barry K."/>
            <person name="Bills G."/>
            <person name="Bluhm B.H."/>
            <person name="Cannon C."/>
            <person name="Castanera R."/>
            <person name="Culley D.E."/>
            <person name="Daum C."/>
            <person name="Ezra D."/>
            <person name="Gonzalez J.B."/>
            <person name="Henrissat B."/>
            <person name="Kuo A."/>
            <person name="Liang C."/>
            <person name="Lipzen A."/>
            <person name="Lutzoni F."/>
            <person name="Magnuson J."/>
            <person name="Mondo S."/>
            <person name="Nolan M."/>
            <person name="Ohm R."/>
            <person name="Pangilinan J."/>
            <person name="Park H.-J."/>
            <person name="Ramirez L."/>
            <person name="Alfaro M."/>
            <person name="Sun H."/>
            <person name="Tritt A."/>
            <person name="Yoshinaga Y."/>
            <person name="Zwiers L.-H."/>
            <person name="Turgeon B.G."/>
            <person name="Goodwin S.B."/>
            <person name="Spatafora J.W."/>
            <person name="Crous P.W."/>
            <person name="Grigoriev I.V."/>
        </authorList>
    </citation>
    <scope>NUCLEOTIDE SEQUENCE</scope>
    <source>
        <strain evidence="2">IPT5</strain>
    </source>
</reference>
<gene>
    <name evidence="2" type="ORF">T440DRAFT_465736</name>
</gene>
<evidence type="ECO:0000313" key="3">
    <source>
        <dbReference type="Proteomes" id="UP000799423"/>
    </source>
</evidence>
<protein>
    <submittedName>
        <fullName evidence="2">Uncharacterized protein</fullName>
    </submittedName>
</protein>
<feature type="region of interest" description="Disordered" evidence="1">
    <location>
        <begin position="125"/>
        <end position="154"/>
    </location>
</feature>
<accession>A0A6A7BF07</accession>
<sequence>MRGWGSYHNPVPCNADLVLDLATYVTWGTTYHEESAWDIYITWDVIHKMIDRGTFHLEPITIPVMSDSSLLSIDLLLTEDRMKPHVRPGFPISGFPRISAGGGPLRRASKSQLYTNSFNLKFLQRTTSSPSPIPERPKISMKRQSLRETRHAHS</sequence>
<keyword evidence="3" id="KW-1185">Reference proteome</keyword>
<dbReference type="EMBL" id="MU006294">
    <property type="protein sequence ID" value="KAF2854001.1"/>
    <property type="molecule type" value="Genomic_DNA"/>
</dbReference>
<name>A0A6A7BF07_9PLEO</name>
<organism evidence="2 3">
    <name type="scientific">Plenodomus tracheiphilus IPT5</name>
    <dbReference type="NCBI Taxonomy" id="1408161"/>
    <lineage>
        <taxon>Eukaryota</taxon>
        <taxon>Fungi</taxon>
        <taxon>Dikarya</taxon>
        <taxon>Ascomycota</taxon>
        <taxon>Pezizomycotina</taxon>
        <taxon>Dothideomycetes</taxon>
        <taxon>Pleosporomycetidae</taxon>
        <taxon>Pleosporales</taxon>
        <taxon>Pleosporineae</taxon>
        <taxon>Leptosphaeriaceae</taxon>
        <taxon>Plenodomus</taxon>
    </lineage>
</organism>
<dbReference type="Proteomes" id="UP000799423">
    <property type="component" value="Unassembled WGS sequence"/>
</dbReference>
<dbReference type="OrthoDB" id="194358at2759"/>
<feature type="compositionally biased region" description="Basic and acidic residues" evidence="1">
    <location>
        <begin position="145"/>
        <end position="154"/>
    </location>
</feature>
<evidence type="ECO:0000256" key="1">
    <source>
        <dbReference type="SAM" id="MobiDB-lite"/>
    </source>
</evidence>
<dbReference type="AlphaFoldDB" id="A0A6A7BF07"/>
<evidence type="ECO:0000313" key="2">
    <source>
        <dbReference type="EMBL" id="KAF2854001.1"/>
    </source>
</evidence>